<dbReference type="Pfam" id="PF00392">
    <property type="entry name" value="GntR"/>
    <property type="match status" value="1"/>
</dbReference>
<dbReference type="SMART" id="SM00345">
    <property type="entry name" value="HTH_GNTR"/>
    <property type="match status" value="1"/>
</dbReference>
<dbReference type="Pfam" id="PF07729">
    <property type="entry name" value="FCD"/>
    <property type="match status" value="1"/>
</dbReference>
<evidence type="ECO:0000313" key="6">
    <source>
        <dbReference type="Proteomes" id="UP000621436"/>
    </source>
</evidence>
<evidence type="ECO:0000259" key="4">
    <source>
        <dbReference type="PROSITE" id="PS50949"/>
    </source>
</evidence>
<dbReference type="InterPro" id="IPR000524">
    <property type="entry name" value="Tscrpt_reg_HTH_GntR"/>
</dbReference>
<dbReference type="InterPro" id="IPR036390">
    <property type="entry name" value="WH_DNA-bd_sf"/>
</dbReference>
<evidence type="ECO:0000256" key="2">
    <source>
        <dbReference type="ARBA" id="ARBA00023125"/>
    </source>
</evidence>
<dbReference type="GO" id="GO:0003677">
    <property type="term" value="F:DNA binding"/>
    <property type="evidence" value="ECO:0007669"/>
    <property type="project" value="UniProtKB-KW"/>
</dbReference>
<accession>A0A931ANY1</accession>
<dbReference type="SUPFAM" id="SSF46785">
    <property type="entry name" value="Winged helix' DNA-binding domain"/>
    <property type="match status" value="1"/>
</dbReference>
<organism evidence="5 6">
    <name type="scientific">Halonatronomonas betaini</name>
    <dbReference type="NCBI Taxonomy" id="2778430"/>
    <lineage>
        <taxon>Bacteria</taxon>
        <taxon>Bacillati</taxon>
        <taxon>Bacillota</taxon>
        <taxon>Clostridia</taxon>
        <taxon>Halanaerobiales</taxon>
        <taxon>Halarsenatibacteraceae</taxon>
        <taxon>Halonatronomonas</taxon>
    </lineage>
</organism>
<keyword evidence="3" id="KW-0804">Transcription</keyword>
<protein>
    <submittedName>
        <fullName evidence="5">FadR family transcriptional regulator</fullName>
    </submittedName>
</protein>
<dbReference type="AlphaFoldDB" id="A0A931ANY1"/>
<dbReference type="GO" id="GO:0003700">
    <property type="term" value="F:DNA-binding transcription factor activity"/>
    <property type="evidence" value="ECO:0007669"/>
    <property type="project" value="InterPro"/>
</dbReference>
<keyword evidence="6" id="KW-1185">Reference proteome</keyword>
<evidence type="ECO:0000256" key="3">
    <source>
        <dbReference type="ARBA" id="ARBA00023163"/>
    </source>
</evidence>
<evidence type="ECO:0000313" key="5">
    <source>
        <dbReference type="EMBL" id="MBF8436207.1"/>
    </source>
</evidence>
<dbReference type="SUPFAM" id="SSF48008">
    <property type="entry name" value="GntR ligand-binding domain-like"/>
    <property type="match status" value="1"/>
</dbReference>
<dbReference type="RefSeq" id="WP_270453005.1">
    <property type="nucleotide sequence ID" value="NZ_JADPIE010000002.1"/>
</dbReference>
<dbReference type="InterPro" id="IPR008920">
    <property type="entry name" value="TF_FadR/GntR_C"/>
</dbReference>
<dbReference type="Proteomes" id="UP000621436">
    <property type="component" value="Unassembled WGS sequence"/>
</dbReference>
<keyword evidence="2" id="KW-0238">DNA-binding</keyword>
<name>A0A931ANY1_9FIRM</name>
<dbReference type="CDD" id="cd07377">
    <property type="entry name" value="WHTH_GntR"/>
    <property type="match status" value="1"/>
</dbReference>
<dbReference type="SMART" id="SM00895">
    <property type="entry name" value="FCD"/>
    <property type="match status" value="1"/>
</dbReference>
<dbReference type="Gene3D" id="1.10.10.10">
    <property type="entry name" value="Winged helix-like DNA-binding domain superfamily/Winged helix DNA-binding domain"/>
    <property type="match status" value="1"/>
</dbReference>
<dbReference type="InterPro" id="IPR011711">
    <property type="entry name" value="GntR_C"/>
</dbReference>
<comment type="caution">
    <text evidence="5">The sequence shown here is derived from an EMBL/GenBank/DDBJ whole genome shotgun (WGS) entry which is preliminary data.</text>
</comment>
<dbReference type="PROSITE" id="PS50949">
    <property type="entry name" value="HTH_GNTR"/>
    <property type="match status" value="1"/>
</dbReference>
<proteinExistence type="predicted"/>
<reference evidence="5" key="1">
    <citation type="submission" date="2020-11" db="EMBL/GenBank/DDBJ databases">
        <title>Halonatronomonas betainensis gen. nov., sp. nov. a novel haloalkaliphilic representative of the family Halanaerobiacae capable of betaine degradation.</title>
        <authorList>
            <person name="Boltyanskaya Y."/>
            <person name="Kevbrin V."/>
            <person name="Detkova E."/>
            <person name="Grouzdev D.S."/>
            <person name="Koziaeva V."/>
            <person name="Zhilina T."/>
        </authorList>
    </citation>
    <scope>NUCLEOTIDE SEQUENCE</scope>
    <source>
        <strain evidence="5">Z-7014</strain>
    </source>
</reference>
<dbReference type="Gene3D" id="1.20.120.530">
    <property type="entry name" value="GntR ligand-binding domain-like"/>
    <property type="match status" value="1"/>
</dbReference>
<feature type="domain" description="HTH gntR-type" evidence="4">
    <location>
        <begin position="8"/>
        <end position="76"/>
    </location>
</feature>
<dbReference type="InterPro" id="IPR036388">
    <property type="entry name" value="WH-like_DNA-bd_sf"/>
</dbReference>
<keyword evidence="1" id="KW-0805">Transcription regulation</keyword>
<dbReference type="PANTHER" id="PTHR43537">
    <property type="entry name" value="TRANSCRIPTIONAL REGULATOR, GNTR FAMILY"/>
    <property type="match status" value="1"/>
</dbReference>
<gene>
    <name evidence="5" type="ORF">I0Q91_03875</name>
</gene>
<sequence>MDNAIKKLNLVDEVYERMKEKIVSREWEPGQKIPSENELAETYNVSRNTIRNAIQKLKGLNIVVTKQGEGTFLKEDLNSNLISNAIPTIFLNEKDIIDVLEFRSIIEKENARLAAIRANKSDIEEIEYSLNKMIENKNDYKEYTLWDYTFHLNIAKASKNKILYQTMLRLKDILLTHLKEMNKNGDFDKSIKGHKKLYFAIKNKDHDLAVKLSEEDNRERSKDLNI</sequence>
<dbReference type="PANTHER" id="PTHR43537:SF5">
    <property type="entry name" value="UXU OPERON TRANSCRIPTIONAL REGULATOR"/>
    <property type="match status" value="1"/>
</dbReference>
<dbReference type="EMBL" id="JADPIE010000002">
    <property type="protein sequence ID" value="MBF8436207.1"/>
    <property type="molecule type" value="Genomic_DNA"/>
</dbReference>
<dbReference type="PRINTS" id="PR00035">
    <property type="entry name" value="HTHGNTR"/>
</dbReference>
<evidence type="ECO:0000256" key="1">
    <source>
        <dbReference type="ARBA" id="ARBA00023015"/>
    </source>
</evidence>